<feature type="region of interest" description="Disordered" evidence="1">
    <location>
        <begin position="27"/>
        <end position="52"/>
    </location>
</feature>
<evidence type="ECO:0000256" key="1">
    <source>
        <dbReference type="SAM" id="MobiDB-lite"/>
    </source>
</evidence>
<gene>
    <name evidence="2" type="ORF">PQU98_03100</name>
</gene>
<dbReference type="SUPFAM" id="SSF69304">
    <property type="entry name" value="Tricorn protease N-terminal domain"/>
    <property type="match status" value="1"/>
</dbReference>
<protein>
    <submittedName>
        <fullName evidence="2">Transcriptional regulator</fullName>
    </submittedName>
</protein>
<sequence>MIGLDANMLLSFYNAKAGVKTGAAALGTATTTNSPTGTTKAPSAPWESKSGAASSDELVKKVMAGSKFIKESNVSLDLAGASQDYKKLFTLYQGLNTLMRIANKTQENTTTSTMMRTLQRLFTSGMSEIQDYVADSTLEHVGLVQGALTEKLKSTTGVARTDATYVAKDIHKGSVTSSVKAFEGDVKFNIAINPPTAGLYAPKSIEIDLSEMGTTTRSMGNVVNFINSKLKDAGATTRFAVERTPAKAETIKVGEKDVTVNSGVDTFSLKVQGTTTELVRFSAAQMADSVYVVQTSGDTDNDDKDDPDTLNDLSTQLVKFQADISGTNPSTAVAGVTDTYWSEGRTGQAVLEENITNVRQTVSGADGSVYVLADVDGEVDGQGIKGTKDVALIKYDSAGKVLYTRTLGAADQASGMAMTVSSDGKVAIAGSVTGELGIQTTKTFTSADGKTYTTSTYETTKGYNESISDSFVTVFDAAGEELWTQRRGSIGMDEALSVSFGNDGAVYVGGRAQGTMTGATDAGSTAQGVTSAGGWDAYVMKFSATGSYQSTTQFGTSGTDAANAMTVDGNTLYVAANENGNAVLRSYDLTSGKPVLSETRNLGNLGGGSISSVSVYDGKVYVGGSANQSAAATGSNPKLMDGVAVGNAYTGGQDAYALSVSTDLSDTSEDRVSFYGSSEGEQNAKVTFSDGKAWIAFQTKGAIDGTTKIGEKDAVLARLDVDSGDVEWQTRYTGKNGEVNPNAIAISKDSSSILDKLGLPTGTLQYKDSSSLVANTTARPGDEFYIRDPKSGSKKKIVIEAKDTLESLAAKINRASGYKMDVKVTKVLGKPESVLTISPKYASAEIEIIRGGEGKDALDSLGLSEGLVTNAASLTASESSKKGGKDVKMFGLNLDSNLNIANEDDFESVKKVLEDAMKNVRSAYRYLRYGDSSEEADQKGKTGGTVPAYLTKQIANYQDALNRLGGG</sequence>
<dbReference type="SUPFAM" id="SSF63829">
    <property type="entry name" value="Calcium-dependent phosphotriesterase"/>
    <property type="match status" value="2"/>
</dbReference>
<dbReference type="Proteomes" id="UP001218579">
    <property type="component" value="Unassembled WGS sequence"/>
</dbReference>
<comment type="caution">
    <text evidence="2">The sequence shown here is derived from an EMBL/GenBank/DDBJ whole genome shotgun (WGS) entry which is preliminary data.</text>
</comment>
<reference evidence="2 3" key="1">
    <citation type="submission" date="2023-01" db="EMBL/GenBank/DDBJ databases">
        <title>Novel species of the genus Asticcacaulis isolated from rivers.</title>
        <authorList>
            <person name="Lu H."/>
        </authorList>
    </citation>
    <scope>NUCLEOTIDE SEQUENCE [LARGE SCALE GENOMIC DNA]</scope>
    <source>
        <strain evidence="2 3">LKC15W</strain>
    </source>
</reference>
<accession>A0ABT5HG85</accession>
<feature type="compositionally biased region" description="Low complexity" evidence="1">
    <location>
        <begin position="27"/>
        <end position="39"/>
    </location>
</feature>
<dbReference type="PANTHER" id="PTHR35580:SF1">
    <property type="entry name" value="PHYTASE-LIKE DOMAIN-CONTAINING PROTEIN"/>
    <property type="match status" value="1"/>
</dbReference>
<organism evidence="2 3">
    <name type="scientific">Asticcacaulis machinosus</name>
    <dbReference type="NCBI Taxonomy" id="2984211"/>
    <lineage>
        <taxon>Bacteria</taxon>
        <taxon>Pseudomonadati</taxon>
        <taxon>Pseudomonadota</taxon>
        <taxon>Alphaproteobacteria</taxon>
        <taxon>Caulobacterales</taxon>
        <taxon>Caulobacteraceae</taxon>
        <taxon>Asticcacaulis</taxon>
    </lineage>
</organism>
<dbReference type="InterPro" id="IPR052918">
    <property type="entry name" value="Motility_Chemotaxis_Reg"/>
</dbReference>
<name>A0ABT5HG85_9CAUL</name>
<evidence type="ECO:0000313" key="3">
    <source>
        <dbReference type="Proteomes" id="UP001218579"/>
    </source>
</evidence>
<dbReference type="RefSeq" id="WP_272743412.1">
    <property type="nucleotide sequence ID" value="NZ_JAQQKV010000001.1"/>
</dbReference>
<evidence type="ECO:0000313" key="2">
    <source>
        <dbReference type="EMBL" id="MDC7675101.1"/>
    </source>
</evidence>
<proteinExistence type="predicted"/>
<keyword evidence="3" id="KW-1185">Reference proteome</keyword>
<dbReference type="EMBL" id="JAQQKV010000001">
    <property type="protein sequence ID" value="MDC7675101.1"/>
    <property type="molecule type" value="Genomic_DNA"/>
</dbReference>
<dbReference type="PANTHER" id="PTHR35580">
    <property type="entry name" value="CELL SURFACE GLYCOPROTEIN (S-LAYER PROTEIN)-LIKE PROTEIN"/>
    <property type="match status" value="1"/>
</dbReference>